<proteinExistence type="inferred from homology"/>
<dbReference type="InterPro" id="IPR021819">
    <property type="entry name" value="Far11/STRP_C"/>
</dbReference>
<evidence type="ECO:0000256" key="1">
    <source>
        <dbReference type="ARBA" id="ARBA00007062"/>
    </source>
</evidence>
<reference evidence="5 6" key="1">
    <citation type="submission" date="2020-04" db="EMBL/GenBank/DDBJ databases">
        <authorList>
            <person name="Alioto T."/>
            <person name="Alioto T."/>
            <person name="Gomez Garrido J."/>
        </authorList>
    </citation>
    <scope>NUCLEOTIDE SEQUENCE [LARGE SCALE GENOMIC DNA]</scope>
</reference>
<dbReference type="AlphaFoldDB" id="A0A8S1CPK4"/>
<comment type="caution">
    <text evidence="5">The sequence shown here is derived from an EMBL/GenBank/DDBJ whole genome shotgun (WGS) entry which is preliminary data.</text>
</comment>
<evidence type="ECO:0000259" key="3">
    <source>
        <dbReference type="SMART" id="SM01292"/>
    </source>
</evidence>
<evidence type="ECO:0000259" key="4">
    <source>
        <dbReference type="SMART" id="SM01293"/>
    </source>
</evidence>
<dbReference type="Proteomes" id="UP000494165">
    <property type="component" value="Unassembled WGS sequence"/>
</dbReference>
<protein>
    <recommendedName>
        <fullName evidence="7">Far11/STRP N-terminal domain-containing protein</fullName>
    </recommendedName>
</protein>
<dbReference type="InterPro" id="IPR012486">
    <property type="entry name" value="Far11/STRP_N"/>
</dbReference>
<dbReference type="Pfam" id="PF07923">
    <property type="entry name" value="N1221"/>
    <property type="match status" value="1"/>
</dbReference>
<dbReference type="SMART" id="SM01293">
    <property type="entry name" value="DUF3402"/>
    <property type="match status" value="1"/>
</dbReference>
<dbReference type="GO" id="GO:0007010">
    <property type="term" value="P:cytoskeleton organization"/>
    <property type="evidence" value="ECO:0007669"/>
    <property type="project" value="TreeGrafter"/>
</dbReference>
<dbReference type="EMBL" id="CADEPI010000073">
    <property type="protein sequence ID" value="CAB3372425.1"/>
    <property type="molecule type" value="Genomic_DNA"/>
</dbReference>
<accession>A0A8S1CPK4</accession>
<feature type="domain" description="Far11/STRP C-terminal" evidence="4">
    <location>
        <begin position="399"/>
        <end position="569"/>
    </location>
</feature>
<dbReference type="Pfam" id="PF11882">
    <property type="entry name" value="DUF3402"/>
    <property type="match status" value="1"/>
</dbReference>
<dbReference type="SMART" id="SM01292">
    <property type="entry name" value="N1221"/>
    <property type="match status" value="1"/>
</dbReference>
<evidence type="ECO:0008006" key="7">
    <source>
        <dbReference type="Google" id="ProtNLM"/>
    </source>
</evidence>
<dbReference type="OrthoDB" id="18234at2759"/>
<dbReference type="InterPro" id="IPR040185">
    <property type="entry name" value="Far11/STRP"/>
</dbReference>
<dbReference type="PANTHER" id="PTHR13239:SF4">
    <property type="entry name" value="AT25231P"/>
    <property type="match status" value="1"/>
</dbReference>
<keyword evidence="6" id="KW-1185">Reference proteome</keyword>
<evidence type="ECO:0000313" key="5">
    <source>
        <dbReference type="EMBL" id="CAB3372425.1"/>
    </source>
</evidence>
<gene>
    <name evidence="5" type="ORF">CLODIP_2_CD12850</name>
</gene>
<dbReference type="PANTHER" id="PTHR13239">
    <property type="entry name" value="PROTEIN REQUIRED FOR HYPHAL ANASTOMOSIS HAM-2"/>
    <property type="match status" value="1"/>
</dbReference>
<comment type="similarity">
    <text evidence="1">Belongs to the STRIP family.</text>
</comment>
<evidence type="ECO:0000256" key="2">
    <source>
        <dbReference type="SAM" id="MobiDB-lite"/>
    </source>
</evidence>
<dbReference type="GO" id="GO:0005829">
    <property type="term" value="C:cytosol"/>
    <property type="evidence" value="ECO:0007669"/>
    <property type="project" value="TreeGrafter"/>
</dbReference>
<feature type="region of interest" description="Disordered" evidence="2">
    <location>
        <begin position="337"/>
        <end position="362"/>
    </location>
</feature>
<organism evidence="5 6">
    <name type="scientific">Cloeon dipterum</name>
    <dbReference type="NCBI Taxonomy" id="197152"/>
    <lineage>
        <taxon>Eukaryota</taxon>
        <taxon>Metazoa</taxon>
        <taxon>Ecdysozoa</taxon>
        <taxon>Arthropoda</taxon>
        <taxon>Hexapoda</taxon>
        <taxon>Insecta</taxon>
        <taxon>Pterygota</taxon>
        <taxon>Palaeoptera</taxon>
        <taxon>Ephemeroptera</taxon>
        <taxon>Pisciforma</taxon>
        <taxon>Baetidae</taxon>
        <taxon>Cloeon</taxon>
    </lineage>
</organism>
<evidence type="ECO:0000313" key="6">
    <source>
        <dbReference type="Proteomes" id="UP000494165"/>
    </source>
</evidence>
<feature type="domain" description="Far11/STRP N-terminal" evidence="3">
    <location>
        <begin position="9"/>
        <end position="308"/>
    </location>
</feature>
<name>A0A8S1CPK4_9INSE</name>
<sequence length="569" mass="64683">MDDNGLESCMEVDFQYEDADSPVNELSELYSYTEQPEYQLNVKAFEDLMQDYKYAPSWEKLSQEQRTSVVMKLLDQLEISNKTSRMKAARCVLYIAQGCWAEVQSDEEQLNNARDNVMLLYDCGVFLAFVDLLNIEIENSSAATTALRKLAVSLADSTDLRVILSILYIMVEVMRCGREDDTDEITLRREQFLNEITNPIMDELLAAKLLGMITKFCNGSAPHFPMKKVLLLLWKVILISLGGMTKLRELKIKYREEADLGPTKEDTLEIAKHMRASSPPTSAADILEAQGQKKNNRPFRRSLMKQSSLDEPMGLDFDAPDQADDEMREIEERRALEEAGELPQPPSPRPMTPVATKPKGLPWEPKVRMADLEQFLDTSRLKFVGYQLPNDMKTLAGLPQPIHEGVRVLTQHMYRSLAELQIQREEEIAKNPVTCKEQEVRQTPTEILYQAMLPSLPQYMIALLKILLAAAPTSKAKTDSINIMADVLPEEMPMTVLQSMKLGIDVSRHKEIIVKAVSAILLLLLKHFKIGHIYQFEFMAQHLVFANCIPLVLKFFNQNIISYVGAKNT</sequence>